<comment type="caution">
    <text evidence="2">The sequence shown here is derived from an EMBL/GenBank/DDBJ whole genome shotgun (WGS) entry which is preliminary data.</text>
</comment>
<protein>
    <submittedName>
        <fullName evidence="2">dTDP-6-deoxy-3,4-keto-hexulose isomerase</fullName>
    </submittedName>
</protein>
<dbReference type="Pfam" id="PF05523">
    <property type="entry name" value="FdtA"/>
    <property type="match status" value="1"/>
</dbReference>
<dbReference type="GO" id="GO:0016853">
    <property type="term" value="F:isomerase activity"/>
    <property type="evidence" value="ECO:0007669"/>
    <property type="project" value="UniProtKB-KW"/>
</dbReference>
<dbReference type="SUPFAM" id="SSF51182">
    <property type="entry name" value="RmlC-like cupins"/>
    <property type="match status" value="1"/>
</dbReference>
<name>A0A0A1YQN8_9PSED</name>
<accession>A0A0A1YQN8</accession>
<dbReference type="Proteomes" id="UP000030063">
    <property type="component" value="Unassembled WGS sequence"/>
</dbReference>
<dbReference type="InterPro" id="IPR014710">
    <property type="entry name" value="RmlC-like_jellyroll"/>
</dbReference>
<feature type="domain" description="Sugar 3,4-ketoisomerase QdtA cupin" evidence="1">
    <location>
        <begin position="3"/>
        <end position="128"/>
    </location>
</feature>
<proteinExistence type="predicted"/>
<dbReference type="AlphaFoldDB" id="A0A0A1YQN8"/>
<dbReference type="EMBL" id="AWSQ01000001">
    <property type="protein sequence ID" value="KFX71428.1"/>
    <property type="molecule type" value="Genomic_DNA"/>
</dbReference>
<evidence type="ECO:0000313" key="2">
    <source>
        <dbReference type="EMBL" id="KFX71428.1"/>
    </source>
</evidence>
<dbReference type="STRING" id="1395571.TMS3_0105735"/>
<dbReference type="InterPro" id="IPR008894">
    <property type="entry name" value="QdtA_cupin_dom"/>
</dbReference>
<gene>
    <name evidence="2" type="ORF">TMS3_0105735</name>
</gene>
<dbReference type="InterPro" id="IPR011051">
    <property type="entry name" value="RmlC_Cupin_sf"/>
</dbReference>
<keyword evidence="3" id="KW-1185">Reference proteome</keyword>
<evidence type="ECO:0000313" key="3">
    <source>
        <dbReference type="Proteomes" id="UP000030063"/>
    </source>
</evidence>
<dbReference type="CDD" id="cd20292">
    <property type="entry name" value="cupin_QdtA-like"/>
    <property type="match status" value="1"/>
</dbReference>
<dbReference type="OrthoDB" id="9800846at2"/>
<reference evidence="2 3" key="1">
    <citation type="journal article" date="2014" name="Genome Announc.">
        <title>Draft Genome Sequence of Petroleum Oil-Degrading Marine Bacterium Pseudomonas taeanensis Strain MS-3, Isolated from a Crude Oil-Contaminated Seashore.</title>
        <authorList>
            <person name="Lee S.Y."/>
            <person name="Kim S.H."/>
            <person name="Lee D.G."/>
            <person name="Shin S."/>
            <person name="Yun S.H."/>
            <person name="Choi C.W."/>
            <person name="Chung Y.H."/>
            <person name="Choi J.S."/>
            <person name="Kahng H.Y."/>
            <person name="Kim S.I."/>
        </authorList>
    </citation>
    <scope>NUCLEOTIDE SEQUENCE [LARGE SCALE GENOMIC DNA]</scope>
    <source>
        <strain evidence="2 3">MS-3</strain>
    </source>
</reference>
<sequence>MARLIDFREIADERGALVALEGDSNIPFSIRRVYYLYQLRNDVRRGFHAHRALEQVAVCISGSCSFLLDDGHTRQTLKLSSPHQGLCIDRMVWHEMFDFSSDCVLMVIASEHYDESDYIRDYEQFIKETLDAKHS</sequence>
<dbReference type="Gene3D" id="2.60.120.10">
    <property type="entry name" value="Jelly Rolls"/>
    <property type="match status" value="1"/>
</dbReference>
<evidence type="ECO:0000259" key="1">
    <source>
        <dbReference type="Pfam" id="PF05523"/>
    </source>
</evidence>
<keyword evidence="2" id="KW-0413">Isomerase</keyword>
<dbReference type="eggNOG" id="COG1898">
    <property type="taxonomic scope" value="Bacteria"/>
</dbReference>
<organism evidence="2 3">
    <name type="scientific">Pseudomonas taeanensis MS-3</name>
    <dbReference type="NCBI Taxonomy" id="1395571"/>
    <lineage>
        <taxon>Bacteria</taxon>
        <taxon>Pseudomonadati</taxon>
        <taxon>Pseudomonadota</taxon>
        <taxon>Gammaproteobacteria</taxon>
        <taxon>Pseudomonadales</taxon>
        <taxon>Pseudomonadaceae</taxon>
        <taxon>Pseudomonas</taxon>
    </lineage>
</organism>